<proteinExistence type="predicted"/>
<evidence type="ECO:0000313" key="1">
    <source>
        <dbReference type="EMBL" id="KAG4305887.1"/>
    </source>
</evidence>
<gene>
    <name evidence="1" type="ORF">PORY_000797</name>
</gene>
<comment type="caution">
    <text evidence="1">The sequence shown here is derived from an EMBL/GenBank/DDBJ whole genome shotgun (WGS) entry which is preliminary data.</text>
</comment>
<dbReference type="EMBL" id="JABTEG010000002">
    <property type="protein sequence ID" value="KAG4305887.1"/>
    <property type="molecule type" value="Genomic_DNA"/>
</dbReference>
<accession>A0ACB7CFP3</accession>
<dbReference type="Proteomes" id="UP000768646">
    <property type="component" value="Unassembled WGS sequence"/>
</dbReference>
<organism evidence="1 2">
    <name type="scientific">Pneumocystis oryctolagi</name>
    <dbReference type="NCBI Taxonomy" id="42067"/>
    <lineage>
        <taxon>Eukaryota</taxon>
        <taxon>Fungi</taxon>
        <taxon>Dikarya</taxon>
        <taxon>Ascomycota</taxon>
        <taxon>Taphrinomycotina</taxon>
        <taxon>Pneumocystomycetes</taxon>
        <taxon>Pneumocystaceae</taxon>
        <taxon>Pneumocystis</taxon>
    </lineage>
</organism>
<sequence>MSKDITNDSNLKVDIYNSKENIDINDEKQLNNKILKEEKIKQHEIEISNIVKDISSKHILNYNPNELTWNSTHTINLEHKYCYCAQDRTLDEPDFQCRVCKNFFHAKCFKSPLGEVLPFLINYTLVCSLCSNTNTEEFRRSIASWKAICGCVIANLTAQKIVSDHPEWTKEMISSKNHLELSRLEYFFTKKTDIVPFLENPFNWRVLCIDKEKASTWQSTLGSLLSSSKDTFRAQDEGNRSQNSPYSLIDTNLFQFRSTYASNSYKLTSSISRKRQGSVYQEENTFSKIPKDSAFISSSIENIYFNNTKKDSIENKKDTKETRERKETWKKKESHSKKKDKTLDTNILNASILPRIRPPPYRPSDFNATPRLPTFIKVENNNANQEFYSLTDQPFNRRAFRYIPCEATPLMPNIMYRQIDLPPYRARISWNDTSQNVLLNRDGMAATTEKGFRMARTNVCMSEGDWYFEFIIERGNGDQGGFVRIGIARREGKILKSIQVILNLIFQASLDAPVGFDGYSYALRDKGGQKVHMSRPCDFMEPFGTGDVIGFHVSLPKIPSKNLSSLKNDIFRDRIPIRYKGQLYFEQLEYVPSKEMEDLMNPASNSVKPVVHPPVIKNSFIRVYKNGKFMGTAFQDLYAFLPPNSQTIQARNINDGMLGYYPAISMYRGGIVRLNFGPLFKYPPKDILIGSTITPLFERYIEQIAEDIVWDLIDEIDLGFSNEIMESLSTIGKEINSQISEIKEIEDI</sequence>
<name>A0ACB7CFP3_9ASCO</name>
<protein>
    <submittedName>
        <fullName evidence="1">Uncharacterized protein</fullName>
    </submittedName>
</protein>
<reference evidence="1 2" key="1">
    <citation type="journal article" date="2021" name="Commun. Biol.">
        <title>Genomic insights into the host specific adaptation of the Pneumocystis genus.</title>
        <authorList>
            <person name="Cisse O.H."/>
            <person name="Ma L."/>
            <person name="Dekker J.P."/>
            <person name="Khil P.P."/>
            <person name="Youn J.-H."/>
            <person name="Brenchley J.M."/>
            <person name="Blair R."/>
            <person name="Pahar B."/>
            <person name="Chabe M."/>
            <person name="Van Rompay K.K.A."/>
            <person name="Keesler R."/>
            <person name="Sukura A."/>
            <person name="Hirsch V."/>
            <person name="Kutty G."/>
            <person name="Liu Y."/>
            <person name="Peng L."/>
            <person name="Chen J."/>
            <person name="Song J."/>
            <person name="Weissenbacher-Lang C."/>
            <person name="Xu J."/>
            <person name="Upham N.S."/>
            <person name="Stajich J.E."/>
            <person name="Cuomo C.A."/>
            <person name="Cushion M.T."/>
            <person name="Kovacs J.A."/>
        </authorList>
    </citation>
    <scope>NUCLEOTIDE SEQUENCE [LARGE SCALE GENOMIC DNA]</scope>
    <source>
        <strain evidence="1 2">RABM</strain>
    </source>
</reference>
<evidence type="ECO:0000313" key="2">
    <source>
        <dbReference type="Proteomes" id="UP000768646"/>
    </source>
</evidence>
<keyword evidence="2" id="KW-1185">Reference proteome</keyword>